<reference evidence="2" key="1">
    <citation type="journal article" date="2019" name="Int. J. Syst. Evol. Microbiol.">
        <title>The Global Catalogue of Microorganisms (GCM) 10K type strain sequencing project: providing services to taxonomists for standard genome sequencing and annotation.</title>
        <authorList>
            <consortium name="The Broad Institute Genomics Platform"/>
            <consortium name="The Broad Institute Genome Sequencing Center for Infectious Disease"/>
            <person name="Wu L."/>
            <person name="Ma J."/>
        </authorList>
    </citation>
    <scope>NUCLEOTIDE SEQUENCE [LARGE SCALE GENOMIC DNA]</scope>
    <source>
        <strain evidence="2">CGMCC 4.7093</strain>
    </source>
</reference>
<name>A0ABV9YV11_9PSEU</name>
<keyword evidence="2" id="KW-1185">Reference proteome</keyword>
<dbReference type="EMBL" id="JBHSIV010000031">
    <property type="protein sequence ID" value="MFC5065144.1"/>
    <property type="molecule type" value="Genomic_DNA"/>
</dbReference>
<accession>A0ABV9YV11</accession>
<gene>
    <name evidence="1" type="ORF">ACFPBZ_23210</name>
</gene>
<dbReference type="Proteomes" id="UP001595947">
    <property type="component" value="Unassembled WGS sequence"/>
</dbReference>
<evidence type="ECO:0000313" key="2">
    <source>
        <dbReference type="Proteomes" id="UP001595947"/>
    </source>
</evidence>
<protein>
    <submittedName>
        <fullName evidence="1">Uncharacterized protein</fullName>
    </submittedName>
</protein>
<evidence type="ECO:0000313" key="1">
    <source>
        <dbReference type="EMBL" id="MFC5065144.1"/>
    </source>
</evidence>
<sequence>MTVIESLALGIPRSRHGHDRGGDLGTTVRRGVDALTAALAEGSVHHHRDDADVPVHRRAPDVETVRAWAAGADLDEQRRVCSTCSRAAWSR</sequence>
<organism evidence="1 2">
    <name type="scientific">Actinomycetospora atypica</name>
    <dbReference type="NCBI Taxonomy" id="1290095"/>
    <lineage>
        <taxon>Bacteria</taxon>
        <taxon>Bacillati</taxon>
        <taxon>Actinomycetota</taxon>
        <taxon>Actinomycetes</taxon>
        <taxon>Pseudonocardiales</taxon>
        <taxon>Pseudonocardiaceae</taxon>
        <taxon>Actinomycetospora</taxon>
    </lineage>
</organism>
<proteinExistence type="predicted"/>
<comment type="caution">
    <text evidence="1">The sequence shown here is derived from an EMBL/GenBank/DDBJ whole genome shotgun (WGS) entry which is preliminary data.</text>
</comment>
<dbReference type="RefSeq" id="WP_378038480.1">
    <property type="nucleotide sequence ID" value="NZ_JBHSIV010000031.1"/>
</dbReference>